<evidence type="ECO:0000256" key="12">
    <source>
        <dbReference type="SAM" id="MobiDB-lite"/>
    </source>
</evidence>
<dbReference type="SUPFAM" id="SSF48019">
    <property type="entry name" value="post-AAA+ oligomerization domain-like"/>
    <property type="match status" value="1"/>
</dbReference>
<evidence type="ECO:0000256" key="4">
    <source>
        <dbReference type="ARBA" id="ARBA00022695"/>
    </source>
</evidence>
<sequence length="583" mass="63407">MSYTALYRKWRPLVFEDVVEQEHVVRTIKNTVKSERIGHAYLFCGTRGTGKTTMAKIFARAINCLDTKDGDPCNECEICKGILNDSILDVVEIDAASNNSVDNIREIRDEVVYAPSQARYKVYIIDEVHMLSAGAFNALLKTLEEPPAHVVFILATTDPHKLPATILSRCQRFDFKKITPGSIAERVKVVAGASGISLEDDAALLIARLADGAMRDALSILDQCISVGNKDISHQDVLNVIGIVSDDFISEIVDHIKDTNVEGLVNGVERLSSNGRDILRFASDLVMYFRNLLLCKITDNPAGIIDVSRQYLDNMMQQSEAFTRERIISIIKELSAFESQLKYALNQRVFLEVMLISISVGNYGQGEGNNALADRITDLENAIRSGAGAAQPRSGSDAAPAADFAALGRTSEKVLDRMPPVPDGGGVQNPFAPPSAADSKASGGSTASAAGTGGNNLAAHQPLEVWPEVMTELKASGRMMLVTYLASTRAVAGDESTILVVFPEGVGSFKNVVAKPEYVEVLYNVLQKKLGRQVRIKFINEEELGNIVPGPVSEKSEEQESTLLKNAREIAGKLNVHLDIIDE</sequence>
<evidence type="ECO:0000256" key="2">
    <source>
        <dbReference type="ARBA" id="ARBA00012417"/>
    </source>
</evidence>
<feature type="domain" description="AAA+ ATPase" evidence="13">
    <location>
        <begin position="37"/>
        <end position="179"/>
    </location>
</feature>
<dbReference type="Proteomes" id="UP000014155">
    <property type="component" value="Unassembled WGS sequence"/>
</dbReference>
<organism evidence="14 15">
    <name type="scientific">Ruminiclostridium cellobioparum subsp. termitidis CT1112</name>
    <dbReference type="NCBI Taxonomy" id="1195236"/>
    <lineage>
        <taxon>Bacteria</taxon>
        <taxon>Bacillati</taxon>
        <taxon>Bacillota</taxon>
        <taxon>Clostridia</taxon>
        <taxon>Eubacteriales</taxon>
        <taxon>Oscillospiraceae</taxon>
        <taxon>Ruminiclostridium</taxon>
    </lineage>
</organism>
<dbReference type="eggNOG" id="COG2812">
    <property type="taxonomic scope" value="Bacteria"/>
</dbReference>
<keyword evidence="10" id="KW-0239">DNA-directed DNA polymerase</keyword>
<evidence type="ECO:0000259" key="13">
    <source>
        <dbReference type="SMART" id="SM00382"/>
    </source>
</evidence>
<feature type="compositionally biased region" description="Low complexity" evidence="12">
    <location>
        <begin position="434"/>
        <end position="455"/>
    </location>
</feature>
<dbReference type="Pfam" id="PF22608">
    <property type="entry name" value="DNAX_ATPase_lid"/>
    <property type="match status" value="1"/>
</dbReference>
<dbReference type="InterPro" id="IPR045085">
    <property type="entry name" value="HLD_clamp_pol_III_gamma_tau"/>
</dbReference>
<keyword evidence="9" id="KW-0067">ATP-binding</keyword>
<dbReference type="NCBIfam" id="TIGR02397">
    <property type="entry name" value="dnaX_nterm"/>
    <property type="match status" value="1"/>
</dbReference>
<dbReference type="InterPro" id="IPR012763">
    <property type="entry name" value="DNA_pol_III_sug/sutau_N"/>
</dbReference>
<evidence type="ECO:0000256" key="9">
    <source>
        <dbReference type="ARBA" id="ARBA00022840"/>
    </source>
</evidence>
<dbReference type="InterPro" id="IPR008921">
    <property type="entry name" value="DNA_pol3_clamp-load_cplx_C"/>
</dbReference>
<dbReference type="InterPro" id="IPR022754">
    <property type="entry name" value="DNA_pol_III_gamma-3"/>
</dbReference>
<dbReference type="GO" id="GO:0005524">
    <property type="term" value="F:ATP binding"/>
    <property type="evidence" value="ECO:0007669"/>
    <property type="project" value="UniProtKB-KW"/>
</dbReference>
<gene>
    <name evidence="14" type="ORF">CTER_2052</name>
</gene>
<dbReference type="AlphaFoldDB" id="S0FNS8"/>
<dbReference type="PANTHER" id="PTHR11669:SF0">
    <property type="entry name" value="PROTEIN STICHEL-LIKE 2"/>
    <property type="match status" value="1"/>
</dbReference>
<comment type="caution">
    <text evidence="14">The sequence shown here is derived from an EMBL/GenBank/DDBJ whole genome shotgun (WGS) entry which is preliminary data.</text>
</comment>
<dbReference type="FunFam" id="3.40.50.300:FF:000014">
    <property type="entry name" value="DNA polymerase III subunit gamma/tau"/>
    <property type="match status" value="1"/>
</dbReference>
<name>S0FNS8_RUMCE</name>
<keyword evidence="4 14" id="KW-0548">Nucleotidyltransferase</keyword>
<evidence type="ECO:0000256" key="10">
    <source>
        <dbReference type="ARBA" id="ARBA00022932"/>
    </source>
</evidence>
<comment type="similarity">
    <text evidence="1">Belongs to the DnaX/STICHEL family.</text>
</comment>
<keyword evidence="6" id="KW-0479">Metal-binding</keyword>
<evidence type="ECO:0000256" key="3">
    <source>
        <dbReference type="ARBA" id="ARBA00022679"/>
    </source>
</evidence>
<evidence type="ECO:0000313" key="15">
    <source>
        <dbReference type="Proteomes" id="UP000014155"/>
    </source>
</evidence>
<protein>
    <recommendedName>
        <fullName evidence="2">DNA-directed DNA polymerase</fullName>
        <ecNumber evidence="2">2.7.7.7</ecNumber>
    </recommendedName>
</protein>
<dbReference type="InterPro" id="IPR027417">
    <property type="entry name" value="P-loop_NTPase"/>
</dbReference>
<dbReference type="Gene3D" id="1.10.8.60">
    <property type="match status" value="1"/>
</dbReference>
<dbReference type="GO" id="GO:0009360">
    <property type="term" value="C:DNA polymerase III complex"/>
    <property type="evidence" value="ECO:0007669"/>
    <property type="project" value="InterPro"/>
</dbReference>
<dbReference type="InterPro" id="IPR050238">
    <property type="entry name" value="DNA_Rep/Repair_Clamp_Loader"/>
</dbReference>
<keyword evidence="8" id="KW-0862">Zinc</keyword>
<keyword evidence="3 14" id="KW-0808">Transferase</keyword>
<dbReference type="SMART" id="SM00382">
    <property type="entry name" value="AAA"/>
    <property type="match status" value="1"/>
</dbReference>
<keyword evidence="15" id="KW-1185">Reference proteome</keyword>
<accession>S0FNS8</accession>
<dbReference type="SUPFAM" id="SSF52540">
    <property type="entry name" value="P-loop containing nucleoside triphosphate hydrolases"/>
    <property type="match status" value="1"/>
</dbReference>
<dbReference type="Gene3D" id="3.40.50.300">
    <property type="entry name" value="P-loop containing nucleotide triphosphate hydrolases"/>
    <property type="match status" value="1"/>
</dbReference>
<dbReference type="Pfam" id="PF13177">
    <property type="entry name" value="DNA_pol3_delta2"/>
    <property type="match status" value="1"/>
</dbReference>
<reference evidence="14 15" key="1">
    <citation type="journal article" date="2013" name="Genome Announc.">
        <title>Draft Genome Sequence of the Cellulolytic, Mesophilic, Anaerobic Bacterium Clostridium termitidis Strain CT1112 (DSM 5398).</title>
        <authorList>
            <person name="Lal S."/>
            <person name="Ramachandran U."/>
            <person name="Zhang X."/>
            <person name="Munir R."/>
            <person name="Sparling R."/>
            <person name="Levin D.B."/>
        </authorList>
    </citation>
    <scope>NUCLEOTIDE SEQUENCE [LARGE SCALE GENOMIC DNA]</scope>
    <source>
        <strain evidence="14 15">CT1112</strain>
    </source>
</reference>
<dbReference type="CDD" id="cd18137">
    <property type="entry name" value="HLD_clamp_pol_III_gamma_tau"/>
    <property type="match status" value="1"/>
</dbReference>
<dbReference type="Pfam" id="PF12169">
    <property type="entry name" value="DNA_pol3_gamma3"/>
    <property type="match status" value="1"/>
</dbReference>
<dbReference type="NCBIfam" id="NF004046">
    <property type="entry name" value="PRK05563.1"/>
    <property type="match status" value="1"/>
</dbReference>
<dbReference type="Gene3D" id="1.20.272.10">
    <property type="match status" value="1"/>
</dbReference>
<dbReference type="GO" id="GO:0006261">
    <property type="term" value="P:DNA-templated DNA replication"/>
    <property type="evidence" value="ECO:0007669"/>
    <property type="project" value="TreeGrafter"/>
</dbReference>
<evidence type="ECO:0000313" key="14">
    <source>
        <dbReference type="EMBL" id="EMS72026.1"/>
    </source>
</evidence>
<keyword evidence="7" id="KW-0547">Nucleotide-binding</keyword>
<keyword evidence="5" id="KW-0235">DNA replication</keyword>
<proteinExistence type="inferred from homology"/>
<evidence type="ECO:0000256" key="6">
    <source>
        <dbReference type="ARBA" id="ARBA00022723"/>
    </source>
</evidence>
<dbReference type="EMBL" id="AORV01000031">
    <property type="protein sequence ID" value="EMS72026.1"/>
    <property type="molecule type" value="Genomic_DNA"/>
</dbReference>
<comment type="catalytic activity">
    <reaction evidence="11">
        <text>DNA(n) + a 2'-deoxyribonucleoside 5'-triphosphate = DNA(n+1) + diphosphate</text>
        <dbReference type="Rhea" id="RHEA:22508"/>
        <dbReference type="Rhea" id="RHEA-COMP:17339"/>
        <dbReference type="Rhea" id="RHEA-COMP:17340"/>
        <dbReference type="ChEBI" id="CHEBI:33019"/>
        <dbReference type="ChEBI" id="CHEBI:61560"/>
        <dbReference type="ChEBI" id="CHEBI:173112"/>
        <dbReference type="EC" id="2.7.7.7"/>
    </reaction>
</comment>
<dbReference type="InterPro" id="IPR003593">
    <property type="entry name" value="AAA+_ATPase"/>
</dbReference>
<dbReference type="GO" id="GO:0003887">
    <property type="term" value="F:DNA-directed DNA polymerase activity"/>
    <property type="evidence" value="ECO:0007669"/>
    <property type="project" value="UniProtKB-KW"/>
</dbReference>
<dbReference type="RefSeq" id="WP_004625539.1">
    <property type="nucleotide sequence ID" value="NZ_AORV01000031.1"/>
</dbReference>
<dbReference type="GO" id="GO:0003677">
    <property type="term" value="F:DNA binding"/>
    <property type="evidence" value="ECO:0007669"/>
    <property type="project" value="InterPro"/>
</dbReference>
<dbReference type="PATRIC" id="fig|1195236.3.peg.2358"/>
<dbReference type="EC" id="2.7.7.7" evidence="2"/>
<feature type="region of interest" description="Disordered" evidence="12">
    <location>
        <begin position="415"/>
        <end position="455"/>
    </location>
</feature>
<evidence type="ECO:0000256" key="1">
    <source>
        <dbReference type="ARBA" id="ARBA00006360"/>
    </source>
</evidence>
<evidence type="ECO:0000256" key="8">
    <source>
        <dbReference type="ARBA" id="ARBA00022833"/>
    </source>
</evidence>
<evidence type="ECO:0000256" key="5">
    <source>
        <dbReference type="ARBA" id="ARBA00022705"/>
    </source>
</evidence>
<dbReference type="GO" id="GO:0046872">
    <property type="term" value="F:metal ion binding"/>
    <property type="evidence" value="ECO:0007669"/>
    <property type="project" value="UniProtKB-KW"/>
</dbReference>
<evidence type="ECO:0000256" key="11">
    <source>
        <dbReference type="ARBA" id="ARBA00049244"/>
    </source>
</evidence>
<evidence type="ECO:0000256" key="7">
    <source>
        <dbReference type="ARBA" id="ARBA00022741"/>
    </source>
</evidence>
<dbReference type="STRING" id="1195236.CTER_2052"/>
<dbReference type="CDD" id="cd00009">
    <property type="entry name" value="AAA"/>
    <property type="match status" value="1"/>
</dbReference>
<dbReference type="PANTHER" id="PTHR11669">
    <property type="entry name" value="REPLICATION FACTOR C / DNA POLYMERASE III GAMMA-TAU SUBUNIT"/>
    <property type="match status" value="1"/>
</dbReference>